<name>A0A4U0SAN0_9ACTN</name>
<dbReference type="Gene3D" id="1.20.1440.30">
    <property type="entry name" value="Biosynthetic Protein domain"/>
    <property type="match status" value="1"/>
</dbReference>
<dbReference type="OrthoDB" id="9810066at2"/>
<dbReference type="InterPro" id="IPR029057">
    <property type="entry name" value="PRTase-like"/>
</dbReference>
<dbReference type="Pfam" id="PF05139">
    <property type="entry name" value="Erythro_esteras"/>
    <property type="match status" value="1"/>
</dbReference>
<keyword evidence="3" id="KW-1185">Reference proteome</keyword>
<organism evidence="2 3">
    <name type="scientific">Actinacidiphila oryziradicis</name>
    <dbReference type="NCBI Taxonomy" id="2571141"/>
    <lineage>
        <taxon>Bacteria</taxon>
        <taxon>Bacillati</taxon>
        <taxon>Actinomycetota</taxon>
        <taxon>Actinomycetes</taxon>
        <taxon>Kitasatosporales</taxon>
        <taxon>Streptomycetaceae</taxon>
        <taxon>Actinacidiphila</taxon>
    </lineage>
</organism>
<dbReference type="Gene3D" id="3.40.50.2020">
    <property type="match status" value="1"/>
</dbReference>
<dbReference type="InterPro" id="IPR000836">
    <property type="entry name" value="PRTase_dom"/>
</dbReference>
<reference evidence="2 3" key="1">
    <citation type="submission" date="2019-04" db="EMBL/GenBank/DDBJ databases">
        <title>Streptomyces oryziradicis sp. nov., a novel actinomycete isolated from rhizosphere soil of rice (Oryza sativa L.).</title>
        <authorList>
            <person name="Li C."/>
        </authorList>
    </citation>
    <scope>NUCLEOTIDE SEQUENCE [LARGE SCALE GENOMIC DNA]</scope>
    <source>
        <strain evidence="2 3">NEAU-C40</strain>
    </source>
</reference>
<dbReference type="EMBL" id="SUMC01000041">
    <property type="protein sequence ID" value="TKA06272.1"/>
    <property type="molecule type" value="Genomic_DNA"/>
</dbReference>
<protein>
    <submittedName>
        <fullName evidence="2">Erythromycin esterase</fullName>
    </submittedName>
</protein>
<dbReference type="PANTHER" id="PTHR31299">
    <property type="entry name" value="ESTERASE, PUTATIVE (AFU_ORTHOLOGUE AFUA_1G05850)-RELATED"/>
    <property type="match status" value="1"/>
</dbReference>
<dbReference type="Gene3D" id="3.30.1870.10">
    <property type="entry name" value="EreA-like, domain 2"/>
    <property type="match status" value="1"/>
</dbReference>
<evidence type="ECO:0000259" key="1">
    <source>
        <dbReference type="Pfam" id="PF00156"/>
    </source>
</evidence>
<sequence>MAVRLFRDRRDAGRSLAGLLEHYSGDPAVIVLGLPRGGVPVAYEVAMALGAPLDIFLVRKLGVPGREEVAMGAIADGGVAVLNDDVIRGLDIPPEAIRRVAEHESRELLRREQAYREGRPSPELEGRTVILVDDGLATGASMRAAIGALRRHRPARLVVAVPAAPGVTCEELAGTVDEVVCATTPSPFVAVGESYWDFTQTTDEEVRDLLRAAARTSRVSADDGGLTEVALIRAEALPVEDGVPSDEALFALVGDAHFVLIGEASHGTHEFYAARAHMTRRLIEEKGFCAVAAEADWPDAYRVNRFVRGRSSDDAAAEEALRGFERFPTWMWRNTAVLDFVGWLREHNDRHRPDERAKAGFYGLDVYSLYRSIDEVISYLDHVDPQAAARARERYACFDHYRGEDDAQAWGFEAAFGAGETCEREVVEQLVDLRRHAVEYARQDGLLAEDDLFYAEQNARTVRDAATYYRMMFGGQVSSWNLRDRHMAETLDALADHLGQQRGGPAKIVVWEHNSHLGDARATEAASRGELNVGQLVREGHPGDCRLLGFTTHAGTVTAADDWGGPAERKAVRPALADSVEELFHEAAQKEFLIPFDRAPRVAEALRAAKLERAIGVIYRPETERQSHYFRVRMADQFDAVIHIDETRAVEPLERTPGWESGEVPETYPFAL</sequence>
<proteinExistence type="predicted"/>
<dbReference type="Gene3D" id="3.30.1310.20">
    <property type="entry name" value="PRTase-like"/>
    <property type="match status" value="1"/>
</dbReference>
<dbReference type="SUPFAM" id="SSF159501">
    <property type="entry name" value="EreA/ChaN-like"/>
    <property type="match status" value="1"/>
</dbReference>
<dbReference type="CDD" id="cd14728">
    <property type="entry name" value="Ere-like"/>
    <property type="match status" value="1"/>
</dbReference>
<dbReference type="AlphaFoldDB" id="A0A4U0SAN0"/>
<dbReference type="InterPro" id="IPR007815">
    <property type="entry name" value="Emycin_Estase"/>
</dbReference>
<dbReference type="Gene3D" id="3.40.1660.10">
    <property type="entry name" value="EreA-like (biosynthetic domain)"/>
    <property type="match status" value="1"/>
</dbReference>
<comment type="caution">
    <text evidence="2">The sequence shown here is derived from an EMBL/GenBank/DDBJ whole genome shotgun (WGS) entry which is preliminary data.</text>
</comment>
<gene>
    <name evidence="2" type="ORF">FCI23_32645</name>
</gene>
<dbReference type="InterPro" id="IPR052036">
    <property type="entry name" value="Hydrolase/PRTase-associated"/>
</dbReference>
<accession>A0A4U0SAN0</accession>
<evidence type="ECO:0000313" key="3">
    <source>
        <dbReference type="Proteomes" id="UP000305778"/>
    </source>
</evidence>
<dbReference type="SUPFAM" id="SSF53271">
    <property type="entry name" value="PRTase-like"/>
    <property type="match status" value="1"/>
</dbReference>
<evidence type="ECO:0000313" key="2">
    <source>
        <dbReference type="EMBL" id="TKA06272.1"/>
    </source>
</evidence>
<dbReference type="GO" id="GO:0046677">
    <property type="term" value="P:response to antibiotic"/>
    <property type="evidence" value="ECO:0007669"/>
    <property type="project" value="InterPro"/>
</dbReference>
<dbReference type="Proteomes" id="UP000305778">
    <property type="component" value="Unassembled WGS sequence"/>
</dbReference>
<dbReference type="PANTHER" id="PTHR31299:SF0">
    <property type="entry name" value="ESTERASE, PUTATIVE (AFU_ORTHOLOGUE AFUA_1G05850)-RELATED"/>
    <property type="match status" value="1"/>
</dbReference>
<dbReference type="RefSeq" id="WP_136727632.1">
    <property type="nucleotide sequence ID" value="NZ_SUMC01000041.1"/>
</dbReference>
<dbReference type="CDD" id="cd06223">
    <property type="entry name" value="PRTases_typeI"/>
    <property type="match status" value="1"/>
</dbReference>
<feature type="domain" description="Phosphoribosyltransferase" evidence="1">
    <location>
        <begin position="17"/>
        <end position="181"/>
    </location>
</feature>
<dbReference type="Pfam" id="PF00156">
    <property type="entry name" value="Pribosyltran"/>
    <property type="match status" value="1"/>
</dbReference>